<feature type="domain" description="Heme NO-binding" evidence="1">
    <location>
        <begin position="2"/>
        <end position="108"/>
    </location>
</feature>
<dbReference type="Proteomes" id="UP001626550">
    <property type="component" value="Unassembled WGS sequence"/>
</dbReference>
<keyword evidence="3" id="KW-1185">Reference proteome</keyword>
<gene>
    <name evidence="2" type="primary">GUCY1B2_2</name>
    <name evidence="2" type="ORF">Ciccas_008596</name>
</gene>
<dbReference type="PANTHER" id="PTHR45655">
    <property type="entry name" value="GUANYLATE CYCLASE SOLUBLE SUBUNIT BETA-2"/>
    <property type="match status" value="1"/>
</dbReference>
<sequence>MFNAYPDSIFYKLVDAISVDLGISIEETIEAFGQQFFDYTKSLGYDTMIVSLGCDIKTFIQNLDSLHEYFAVSQAKMIAPSFRVEICAEGLMLYYNSQRKGLWPWITGEYAELFRTS</sequence>
<organism evidence="2 3">
    <name type="scientific">Cichlidogyrus casuarinus</name>
    <dbReference type="NCBI Taxonomy" id="1844966"/>
    <lineage>
        <taxon>Eukaryota</taxon>
        <taxon>Metazoa</taxon>
        <taxon>Spiralia</taxon>
        <taxon>Lophotrochozoa</taxon>
        <taxon>Platyhelminthes</taxon>
        <taxon>Monogenea</taxon>
        <taxon>Monopisthocotylea</taxon>
        <taxon>Dactylogyridea</taxon>
        <taxon>Ancyrocephalidae</taxon>
        <taxon>Cichlidogyrus</taxon>
    </lineage>
</organism>
<name>A0ABD2Q006_9PLAT</name>
<evidence type="ECO:0000313" key="2">
    <source>
        <dbReference type="EMBL" id="KAL3312805.1"/>
    </source>
</evidence>
<evidence type="ECO:0000313" key="3">
    <source>
        <dbReference type="Proteomes" id="UP001626550"/>
    </source>
</evidence>
<dbReference type="Pfam" id="PF07700">
    <property type="entry name" value="HNOB"/>
    <property type="match status" value="1"/>
</dbReference>
<dbReference type="SUPFAM" id="SSF111126">
    <property type="entry name" value="Ligand-binding domain in the NO signalling and Golgi transport"/>
    <property type="match status" value="1"/>
</dbReference>
<dbReference type="InterPro" id="IPR011644">
    <property type="entry name" value="Heme_NO-bd"/>
</dbReference>
<dbReference type="AlphaFoldDB" id="A0ABD2Q006"/>
<dbReference type="InterPro" id="IPR038158">
    <property type="entry name" value="H-NOX_domain_sf"/>
</dbReference>
<dbReference type="Gene3D" id="3.90.1520.10">
    <property type="entry name" value="H-NOX domain"/>
    <property type="match status" value="1"/>
</dbReference>
<dbReference type="EMBL" id="JBJKFK010001543">
    <property type="protein sequence ID" value="KAL3312805.1"/>
    <property type="molecule type" value="Genomic_DNA"/>
</dbReference>
<protein>
    <submittedName>
        <fullName evidence="2">Guanylate cyclase soluble subunit beta-2</fullName>
    </submittedName>
</protein>
<evidence type="ECO:0000259" key="1">
    <source>
        <dbReference type="Pfam" id="PF07700"/>
    </source>
</evidence>
<accession>A0ABD2Q006</accession>
<reference evidence="2 3" key="1">
    <citation type="submission" date="2024-11" db="EMBL/GenBank/DDBJ databases">
        <title>Adaptive evolution of stress response genes in parasites aligns with host niche diversity.</title>
        <authorList>
            <person name="Hahn C."/>
            <person name="Resl P."/>
        </authorList>
    </citation>
    <scope>NUCLEOTIDE SEQUENCE [LARGE SCALE GENOMIC DNA]</scope>
    <source>
        <strain evidence="2">EGGRZ-B1_66</strain>
        <tissue evidence="2">Body</tissue>
    </source>
</reference>
<dbReference type="InterPro" id="IPR024096">
    <property type="entry name" value="NO_sig/Golgi_transp_ligand-bd"/>
</dbReference>
<dbReference type="PANTHER" id="PTHR45655:SF13">
    <property type="entry name" value="SOLUBLE GUANYLATE CYCLASE GCY-32-RELATED"/>
    <property type="match status" value="1"/>
</dbReference>
<proteinExistence type="predicted"/>
<comment type="caution">
    <text evidence="2">The sequence shown here is derived from an EMBL/GenBank/DDBJ whole genome shotgun (WGS) entry which is preliminary data.</text>
</comment>